<feature type="compositionally biased region" description="Low complexity" evidence="9">
    <location>
        <begin position="427"/>
        <end position="442"/>
    </location>
</feature>
<dbReference type="PANTHER" id="PTHR12812:SF0">
    <property type="entry name" value="HEPARAN-SULFATE 6-O-SULFOTRANSFERASE"/>
    <property type="match status" value="1"/>
</dbReference>
<evidence type="ECO:0000256" key="9">
    <source>
        <dbReference type="SAM" id="MobiDB-lite"/>
    </source>
</evidence>
<dbReference type="EC" id="2.8.2.-" evidence="8"/>
<evidence type="ECO:0000256" key="3">
    <source>
        <dbReference type="ARBA" id="ARBA00022679"/>
    </source>
</evidence>
<gene>
    <name evidence="10" type="ORF">RRG08_037904</name>
</gene>
<feature type="compositionally biased region" description="Basic and acidic residues" evidence="9">
    <location>
        <begin position="630"/>
        <end position="656"/>
    </location>
</feature>
<sequence length="1167" mass="126320">MCLQVKRMHKRMSIALLLFTITVMVVFNESARPVWLRSVSDSVSGLLDPNQLYKRDDIDINANDVLVAVNIPRTGMLRLTDHIVRHAKLQRPCSCKHYRTKCQCLNKGGYQWFFNGYNTTGFVCGEHASYNQIKYHCPMDYWMRTTGKDKRPFRRYHLITMLREPIARYISEWLELTKRDAYFLNEPRLWRKEPVELQKKGLRCLLGKRMAAVTLDDFVNCPDNPANNRMTMMLANINYVDALQIESEVKYKQALLFSAQNVLKRTAFFGLHHRLNDSQSLLEEVLGVKLNKTLSSKASEDAFKQLSPPTKHKILMANDLDTKLYAYAKELFESRLAQWRQTHVKPPATVEKKLEAETEASEEKKSPEEESKAVTETEEEVDEEEEEEEVNKESEKIAVKEEEEEEDEGEEDEEGDDDEEESKSDNKTPSTPKPATTSGSTKISESGAKGTSGTSKAATDGKVSKEDDDKESKDAKPSASDTGKSGTGASSKPSGASSASTAGSVKPMSDDVNAFFSQLAEAKGSEKDQKGSSGGSGSTATKSSGGSGTAATKSSGQGGSTATKSSGGPGSGSGAGQNPSLGEKFRQLQGHPTHKPDIIQKDQEEEENEEEKGKGNSAVVDKAAQARNQPQKEQEAKPLAQKEEKEKLVEKTKEQSQNDTGNLTEQPRKEGNASRNGALVSNIFIDPFSPATNLSTDGTADFVDQAAINLTSSNNIDRLSSGLGQILTANEPEYRFDLAPSDVKLGQTSSLGMGSSTGAVLDLPGTKKESDLGKSGAGKGFGMDEFNFGEGETLGDSKDGLTMGDTAAKSDLLANKIGIDNLDSTGTLLNANLDAKSSEMGTDKITKSSEFLSEEKVGQTGIFGGGINAAGTDFKQGAASDDFNAEKDFLGTGAGDLGSPKDLQWGEKTIPEAVSPLEPEIKMDETLSSTETGAGGLGSKQVVGSGELAAGGGLSASEDGAQQSSVNFGGKSTAVDSGIDGFNFGTESSLEGADLSEKGQSLPDGSLKSTALESLAAEGFEMDQFKDQGNLENMEDSDPMLVSALDARMQGRGGSRANVFSVQRQRGFVDFGPSQDLDQSDFEIDQQFMGHGSNSPTARFRINPRRASNPGVGEFNYYGEPPMRGRMGRGTLPGRPSRRRRRSSRRIRYPNYVPLTEEGKQVRSMFV</sequence>
<feature type="compositionally biased region" description="Acidic residues" evidence="9">
    <location>
        <begin position="401"/>
        <end position="422"/>
    </location>
</feature>
<dbReference type="EMBL" id="JAWDGP010003792">
    <property type="protein sequence ID" value="KAK3770716.1"/>
    <property type="molecule type" value="Genomic_DNA"/>
</dbReference>
<proteinExistence type="inferred from homology"/>
<organism evidence="10 11">
    <name type="scientific">Elysia crispata</name>
    <name type="common">lettuce slug</name>
    <dbReference type="NCBI Taxonomy" id="231223"/>
    <lineage>
        <taxon>Eukaryota</taxon>
        <taxon>Metazoa</taxon>
        <taxon>Spiralia</taxon>
        <taxon>Lophotrochozoa</taxon>
        <taxon>Mollusca</taxon>
        <taxon>Gastropoda</taxon>
        <taxon>Heterobranchia</taxon>
        <taxon>Euthyneura</taxon>
        <taxon>Panpulmonata</taxon>
        <taxon>Sacoglossa</taxon>
        <taxon>Placobranchoidea</taxon>
        <taxon>Plakobranchidae</taxon>
        <taxon>Elysia</taxon>
    </lineage>
</organism>
<keyword evidence="7" id="KW-0325">Glycoprotein</keyword>
<comment type="subcellular location">
    <subcellularLocation>
        <location evidence="1">Membrane</location>
        <topology evidence="1">Single-pass membrane protein</topology>
    </subcellularLocation>
    <subcellularLocation>
        <location evidence="8">Membrane</location>
        <topology evidence="8">Single-pass type II membrane protein</topology>
    </subcellularLocation>
</comment>
<name>A0AAE1DHF9_9GAST</name>
<keyword evidence="11" id="KW-1185">Reference proteome</keyword>
<evidence type="ECO:0000256" key="2">
    <source>
        <dbReference type="ARBA" id="ARBA00010109"/>
    </source>
</evidence>
<comment type="catalytic activity">
    <reaction evidence="8">
        <text>alpha-D-glucosaminyl-[heparan sulfate](n) + 3'-phosphoadenylyl sulfate = 6-sulfo-alpha-D-glucosaminyl-[heparan sulfate](n) + adenosine 3',5'-bisphosphate + H(+)</text>
        <dbReference type="Rhea" id="RHEA:56604"/>
        <dbReference type="Rhea" id="RHEA-COMP:9830"/>
        <dbReference type="Rhea" id="RHEA-COMP:14621"/>
        <dbReference type="ChEBI" id="CHEBI:15378"/>
        <dbReference type="ChEBI" id="CHEBI:58339"/>
        <dbReference type="ChEBI" id="CHEBI:58343"/>
        <dbReference type="ChEBI" id="CHEBI:58388"/>
        <dbReference type="ChEBI" id="CHEBI:140604"/>
    </reaction>
</comment>
<dbReference type="Proteomes" id="UP001283361">
    <property type="component" value="Unassembled WGS sequence"/>
</dbReference>
<reference evidence="10" key="1">
    <citation type="journal article" date="2023" name="G3 (Bethesda)">
        <title>A reference genome for the long-term kleptoplast-retaining sea slug Elysia crispata morphotype clarki.</title>
        <authorList>
            <person name="Eastman K.E."/>
            <person name="Pendleton A.L."/>
            <person name="Shaikh M.A."/>
            <person name="Suttiyut T."/>
            <person name="Ogas R."/>
            <person name="Tomko P."/>
            <person name="Gavelis G."/>
            <person name="Widhalm J.R."/>
            <person name="Wisecaver J.H."/>
        </authorList>
    </citation>
    <scope>NUCLEOTIDE SEQUENCE</scope>
    <source>
        <strain evidence="10">ECLA1</strain>
    </source>
</reference>
<keyword evidence="8" id="KW-0735">Signal-anchor</keyword>
<keyword evidence="5" id="KW-1133">Transmembrane helix</keyword>
<feature type="region of interest" description="Disordered" evidence="9">
    <location>
        <begin position="1112"/>
        <end position="1146"/>
    </location>
</feature>
<dbReference type="Gene3D" id="3.40.50.300">
    <property type="entry name" value="P-loop containing nucleotide triphosphate hydrolases"/>
    <property type="match status" value="1"/>
</dbReference>
<keyword evidence="6 8" id="KW-0472">Membrane</keyword>
<comment type="caution">
    <text evidence="10">The sequence shown here is derived from an EMBL/GenBank/DDBJ whole genome shotgun (WGS) entry which is preliminary data.</text>
</comment>
<feature type="compositionally biased region" description="Low complexity" evidence="9">
    <location>
        <begin position="1121"/>
        <end position="1135"/>
    </location>
</feature>
<dbReference type="GO" id="GO:0016020">
    <property type="term" value="C:membrane"/>
    <property type="evidence" value="ECO:0007669"/>
    <property type="project" value="UniProtKB-SubCell"/>
</dbReference>
<evidence type="ECO:0000256" key="8">
    <source>
        <dbReference type="RuleBase" id="RU364122"/>
    </source>
</evidence>
<feature type="region of interest" description="Disordered" evidence="9">
    <location>
        <begin position="348"/>
        <end position="674"/>
    </location>
</feature>
<evidence type="ECO:0000256" key="4">
    <source>
        <dbReference type="ARBA" id="ARBA00022692"/>
    </source>
</evidence>
<dbReference type="GO" id="GO:0017095">
    <property type="term" value="F:heparan sulfate 6-sulfotransferase activity"/>
    <property type="evidence" value="ECO:0007669"/>
    <property type="project" value="TreeGrafter"/>
</dbReference>
<comment type="function">
    <text evidence="8">6-O-sulfation enzyme which catalyzes the transfer of sulfate from 3'-phosphoadenosine 5'-phosphosulfate (PAPS) to position 6 of the N-sulfoglucosamine residue (GlcNS) of heparan sulfate.</text>
</comment>
<feature type="region of interest" description="Disordered" evidence="9">
    <location>
        <begin position="756"/>
        <end position="776"/>
    </location>
</feature>
<protein>
    <recommendedName>
        <fullName evidence="8">Heparan-sulfate 6-O-sulfotransferase</fullName>
        <ecNumber evidence="8">2.8.2.-</ecNumber>
    </recommendedName>
</protein>
<feature type="region of interest" description="Disordered" evidence="9">
    <location>
        <begin position="950"/>
        <end position="969"/>
    </location>
</feature>
<evidence type="ECO:0000256" key="6">
    <source>
        <dbReference type="ARBA" id="ARBA00023136"/>
    </source>
</evidence>
<accession>A0AAE1DHF9</accession>
<evidence type="ECO:0000256" key="5">
    <source>
        <dbReference type="ARBA" id="ARBA00022989"/>
    </source>
</evidence>
<feature type="compositionally biased region" description="Basic and acidic residues" evidence="9">
    <location>
        <begin position="391"/>
        <end position="400"/>
    </location>
</feature>
<dbReference type="AlphaFoldDB" id="A0AAE1DHF9"/>
<dbReference type="Pfam" id="PF03567">
    <property type="entry name" value="Sulfotransfer_2"/>
    <property type="match status" value="1"/>
</dbReference>
<keyword evidence="3 8" id="KW-0808">Transferase</keyword>
<dbReference type="InterPro" id="IPR027417">
    <property type="entry name" value="P-loop_NTPase"/>
</dbReference>
<feature type="compositionally biased region" description="Basic and acidic residues" evidence="9">
    <location>
        <begin position="350"/>
        <end position="375"/>
    </location>
</feature>
<feature type="compositionally biased region" description="Acidic residues" evidence="9">
    <location>
        <begin position="376"/>
        <end position="390"/>
    </location>
</feature>
<evidence type="ECO:0000313" key="11">
    <source>
        <dbReference type="Proteomes" id="UP001283361"/>
    </source>
</evidence>
<dbReference type="InterPro" id="IPR005331">
    <property type="entry name" value="Sulfotransferase"/>
</dbReference>
<evidence type="ECO:0000313" key="10">
    <source>
        <dbReference type="EMBL" id="KAK3770716.1"/>
    </source>
</evidence>
<feature type="compositionally biased region" description="Low complexity" evidence="9">
    <location>
        <begin position="477"/>
        <end position="504"/>
    </location>
</feature>
<dbReference type="InterPro" id="IPR010635">
    <property type="entry name" value="Heparan_SO4-6-sulfoTrfase"/>
</dbReference>
<dbReference type="PANTHER" id="PTHR12812">
    <property type="entry name" value="HEPARAN SULFATE 6-O-SULFOTRANSFERASE 3"/>
    <property type="match status" value="1"/>
</dbReference>
<keyword evidence="4" id="KW-0812">Transmembrane</keyword>
<feature type="compositionally biased region" description="Basic residues" evidence="9">
    <location>
        <begin position="1136"/>
        <end position="1146"/>
    </location>
</feature>
<feature type="compositionally biased region" description="Low complexity" evidence="9">
    <location>
        <begin position="538"/>
        <end position="566"/>
    </location>
</feature>
<evidence type="ECO:0000256" key="1">
    <source>
        <dbReference type="ARBA" id="ARBA00004167"/>
    </source>
</evidence>
<evidence type="ECO:0000256" key="7">
    <source>
        <dbReference type="ARBA" id="ARBA00023180"/>
    </source>
</evidence>
<feature type="compositionally biased region" description="Basic and acidic residues" evidence="9">
    <location>
        <begin position="462"/>
        <end position="476"/>
    </location>
</feature>
<comment type="similarity">
    <text evidence="2 8">Belongs to the sulfotransferase 6 family.</text>
</comment>